<accession>A0A4V6KQ81</accession>
<name>A0A4V6KQ81_SERFO</name>
<protein>
    <submittedName>
        <fullName evidence="1">Putative DNA-binding transcriptional regulator</fullName>
    </submittedName>
</protein>
<dbReference type="EMBL" id="CABEEZ010000071">
    <property type="protein sequence ID" value="VTR32298.1"/>
    <property type="molecule type" value="Genomic_DNA"/>
</dbReference>
<reference evidence="1" key="1">
    <citation type="submission" date="2019-05" db="EMBL/GenBank/DDBJ databases">
        <authorList>
            <consortium name="Pathogen Informatics"/>
        </authorList>
    </citation>
    <scope>NUCLEOTIDE SEQUENCE [LARGE SCALE GENOMIC DNA]</scope>
    <source>
        <strain evidence="1">NCTC12965</strain>
    </source>
</reference>
<dbReference type="GO" id="GO:0003677">
    <property type="term" value="F:DNA binding"/>
    <property type="evidence" value="ECO:0007669"/>
    <property type="project" value="UniProtKB-KW"/>
</dbReference>
<dbReference type="AlphaFoldDB" id="A0A4V6KQ81"/>
<organism evidence="1">
    <name type="scientific">Serratia fonticola</name>
    <dbReference type="NCBI Taxonomy" id="47917"/>
    <lineage>
        <taxon>Bacteria</taxon>
        <taxon>Pseudomonadati</taxon>
        <taxon>Pseudomonadota</taxon>
        <taxon>Gammaproteobacteria</taxon>
        <taxon>Enterobacterales</taxon>
        <taxon>Yersiniaceae</taxon>
        <taxon>Serratia</taxon>
    </lineage>
</organism>
<evidence type="ECO:0000313" key="1">
    <source>
        <dbReference type="EMBL" id="VTR32298.1"/>
    </source>
</evidence>
<sequence length="94" mass="10656">MDPASFPGTDCRIGDQPTHAIAPYPPIWQDRFWSSTKADPPRYALRREVAGESYFPLYQIDKLGKAHLFATLYSLYPADSCAVFDEQSGEWQVV</sequence>
<keyword evidence="1" id="KW-0238">DNA-binding</keyword>
<proteinExistence type="predicted"/>
<gene>
    <name evidence="1" type="ORF">NCTC12965_03336</name>
</gene>